<proteinExistence type="predicted"/>
<gene>
    <name evidence="1" type="ORF">FE784_00075</name>
</gene>
<dbReference type="Proteomes" id="UP000307943">
    <property type="component" value="Unassembled WGS sequence"/>
</dbReference>
<dbReference type="RefSeq" id="WP_139600078.1">
    <property type="nucleotide sequence ID" value="NZ_VDCQ01000001.1"/>
</dbReference>
<protein>
    <submittedName>
        <fullName evidence="1">Uncharacterized protein</fullName>
    </submittedName>
</protein>
<reference evidence="1 2" key="1">
    <citation type="submission" date="2019-05" db="EMBL/GenBank/DDBJ databases">
        <title>We sequenced the genome of Paenibacillus hemerocallicola KCTC 33185 for further insight into its adaptation and study the phylogeny of Paenibacillus.</title>
        <authorList>
            <person name="Narsing Rao M.P."/>
        </authorList>
    </citation>
    <scope>NUCLEOTIDE SEQUENCE [LARGE SCALE GENOMIC DNA]</scope>
    <source>
        <strain evidence="1 2">KCTC 33185</strain>
    </source>
</reference>
<organism evidence="1 2">
    <name type="scientific">Paenibacillus hemerocallicola</name>
    <dbReference type="NCBI Taxonomy" id="1172614"/>
    <lineage>
        <taxon>Bacteria</taxon>
        <taxon>Bacillati</taxon>
        <taxon>Bacillota</taxon>
        <taxon>Bacilli</taxon>
        <taxon>Bacillales</taxon>
        <taxon>Paenibacillaceae</taxon>
        <taxon>Paenibacillus</taxon>
    </lineage>
</organism>
<accession>A0A5C4TGC3</accession>
<dbReference type="AlphaFoldDB" id="A0A5C4TGC3"/>
<evidence type="ECO:0000313" key="2">
    <source>
        <dbReference type="Proteomes" id="UP000307943"/>
    </source>
</evidence>
<keyword evidence="2" id="KW-1185">Reference proteome</keyword>
<name>A0A5C4TGC3_9BACL</name>
<sequence>MILCVELCEDDYDNYIDFSESNLVFNAPFETMKSFNAWGITVLQGANCLKQIRQVVYLPDNKDFYISGFTEVSFKEIRSGSISIALYKDNLGEGFIKDSNNNIVKINKEWRSTDQTNFFQYEFCGVTDWPHGQGELKINAEGRPSLAVETDFIVTTGEYILNVDKFGFKR</sequence>
<comment type="caution">
    <text evidence="1">The sequence shown here is derived from an EMBL/GenBank/DDBJ whole genome shotgun (WGS) entry which is preliminary data.</text>
</comment>
<evidence type="ECO:0000313" key="1">
    <source>
        <dbReference type="EMBL" id="TNJ68101.1"/>
    </source>
</evidence>
<dbReference type="EMBL" id="VDCQ01000001">
    <property type="protein sequence ID" value="TNJ68101.1"/>
    <property type="molecule type" value="Genomic_DNA"/>
</dbReference>